<evidence type="ECO:0000313" key="2">
    <source>
        <dbReference type="EMBL" id="RFM27673.1"/>
    </source>
</evidence>
<organism evidence="2 3">
    <name type="scientific">Deminuibacter soli</name>
    <dbReference type="NCBI Taxonomy" id="2291815"/>
    <lineage>
        <taxon>Bacteria</taxon>
        <taxon>Pseudomonadati</taxon>
        <taxon>Bacteroidota</taxon>
        <taxon>Chitinophagia</taxon>
        <taxon>Chitinophagales</taxon>
        <taxon>Chitinophagaceae</taxon>
        <taxon>Deminuibacter</taxon>
    </lineage>
</organism>
<dbReference type="Pfam" id="PF14534">
    <property type="entry name" value="DUF4440"/>
    <property type="match status" value="2"/>
</dbReference>
<sequence length="299" mass="34099">MKFTGIGFLLCLFSCNFLFSQQPGNDLLLIQKHNAKMSQYLLQKNINGLKTLFAAGAIVMPEYHPAIYSNESIFNYYQSWFDSTTTRLYQKHTLDVQRSGNYYIETGAFTWQFSKQNNTTTYTGKYLTVWERTDTLFQIAGTAWGADRPIAPNTFLFSRKDLADPVPVPPASQLTTALAQRNEGITTLVKNRQGQQHALQYFTNDAMYLTYDSPVFSGIKDICNYFSEHEKPGDVMVDSLKISASKIIDAGTLKIEFGYYTIDVRWQGGGGRFTGKSINIWRKEEDGSYKLFRQMVNHT</sequence>
<dbReference type="EMBL" id="QTJU01000004">
    <property type="protein sequence ID" value="RFM27673.1"/>
    <property type="molecule type" value="Genomic_DNA"/>
</dbReference>
<feature type="domain" description="DUF4440" evidence="1">
    <location>
        <begin position="197"/>
        <end position="290"/>
    </location>
</feature>
<comment type="caution">
    <text evidence="2">The sequence shown here is derived from an EMBL/GenBank/DDBJ whole genome shotgun (WGS) entry which is preliminary data.</text>
</comment>
<dbReference type="InterPro" id="IPR032710">
    <property type="entry name" value="NTF2-like_dom_sf"/>
</dbReference>
<dbReference type="AlphaFoldDB" id="A0A3E1NIB5"/>
<protein>
    <submittedName>
        <fullName evidence="2">Nuclear transport factor 2 family protein</fullName>
    </submittedName>
</protein>
<dbReference type="SUPFAM" id="SSF54427">
    <property type="entry name" value="NTF2-like"/>
    <property type="match status" value="2"/>
</dbReference>
<dbReference type="Gene3D" id="3.10.450.50">
    <property type="match status" value="2"/>
</dbReference>
<keyword evidence="3" id="KW-1185">Reference proteome</keyword>
<accession>A0A3E1NIB5</accession>
<feature type="domain" description="DUF4440" evidence="1">
    <location>
        <begin position="35"/>
        <end position="134"/>
    </location>
</feature>
<dbReference type="InterPro" id="IPR027843">
    <property type="entry name" value="DUF4440"/>
</dbReference>
<reference evidence="2 3" key="1">
    <citation type="submission" date="2018-08" db="EMBL/GenBank/DDBJ databases">
        <title>Chitinophagaceae sp. K23C18032701, a novel bacterium isolated from forest soil.</title>
        <authorList>
            <person name="Wang C."/>
        </authorList>
    </citation>
    <scope>NUCLEOTIDE SEQUENCE [LARGE SCALE GENOMIC DNA]</scope>
    <source>
        <strain evidence="2 3">K23C18032701</strain>
    </source>
</reference>
<gene>
    <name evidence="2" type="ORF">DXN05_13270</name>
</gene>
<name>A0A3E1NIB5_9BACT</name>
<evidence type="ECO:0000313" key="3">
    <source>
        <dbReference type="Proteomes" id="UP000261284"/>
    </source>
</evidence>
<evidence type="ECO:0000259" key="1">
    <source>
        <dbReference type="Pfam" id="PF14534"/>
    </source>
</evidence>
<dbReference type="Proteomes" id="UP000261284">
    <property type="component" value="Unassembled WGS sequence"/>
</dbReference>
<proteinExistence type="predicted"/>